<protein>
    <recommendedName>
        <fullName evidence="2">DUF4440 domain-containing protein</fullName>
    </recommendedName>
</protein>
<dbReference type="InterPro" id="IPR032710">
    <property type="entry name" value="NTF2-like_dom_sf"/>
</dbReference>
<name>A0A7D9H4C4_9GAMM</name>
<feature type="domain" description="DUF4440" evidence="2">
    <location>
        <begin position="115"/>
        <end position="226"/>
    </location>
</feature>
<dbReference type="Gene3D" id="3.10.450.50">
    <property type="match status" value="1"/>
</dbReference>
<keyword evidence="1" id="KW-1133">Transmembrane helix</keyword>
<reference evidence="3" key="1">
    <citation type="submission" date="2019-07" db="EMBL/GenBank/DDBJ databases">
        <authorList>
            <person name="Weber M."/>
            <person name="Kostadinov I."/>
            <person name="Kostadinov D I."/>
        </authorList>
    </citation>
    <scope>NUCLEOTIDE SEQUENCE</scope>
    <source>
        <strain evidence="3">Gfbio:sag-sample-m06:053724c1-46a9-4a36-b237-ea2bf867836b</strain>
    </source>
</reference>
<dbReference type="SUPFAM" id="SSF54427">
    <property type="entry name" value="NTF2-like"/>
    <property type="match status" value="1"/>
</dbReference>
<proteinExistence type="predicted"/>
<keyword evidence="1" id="KW-0472">Membrane</keyword>
<evidence type="ECO:0000259" key="2">
    <source>
        <dbReference type="Pfam" id="PF14534"/>
    </source>
</evidence>
<accession>A0A7D9H4C4</accession>
<sequence>MNGDVHVRFCEGLGVKFPRATLPAERGLQISWISAFLTFALPPKAAVRLSLVEGAANDPIADPHTPVEIAEKIRCAIRLDQRGLIMKYYPIAVATAILSIASIAVAQSDLEIEQIRDVRAAYNDAIARHDVPDIVSFFDEEYQITTSLGQLSQDRDDEAVDWRELFASRQDLLYVRSPESIEISEDYPLAAEIGTWVGTWSTGQGPVRTGGRYTAMWRQVDGTWKVRSELFVALYCDGVSCP</sequence>
<dbReference type="AlphaFoldDB" id="A0A7D9H4C4"/>
<evidence type="ECO:0000313" key="3">
    <source>
        <dbReference type="EMBL" id="VUX56188.1"/>
    </source>
</evidence>
<gene>
    <name evidence="3" type="ORF">JTBM06_V1_380002</name>
</gene>
<feature type="transmembrane region" description="Helical" evidence="1">
    <location>
        <begin position="88"/>
        <end position="106"/>
    </location>
</feature>
<evidence type="ECO:0000256" key="1">
    <source>
        <dbReference type="SAM" id="Phobius"/>
    </source>
</evidence>
<dbReference type="EMBL" id="LR633967">
    <property type="protein sequence ID" value="VUX56188.1"/>
    <property type="molecule type" value="Genomic_DNA"/>
</dbReference>
<dbReference type="Pfam" id="PF14534">
    <property type="entry name" value="DUF4440"/>
    <property type="match status" value="1"/>
</dbReference>
<dbReference type="InterPro" id="IPR027843">
    <property type="entry name" value="DUF4440"/>
</dbReference>
<keyword evidence="1" id="KW-0812">Transmembrane</keyword>
<organism evidence="3">
    <name type="scientific">uncultured Woeseiaceae bacterium</name>
    <dbReference type="NCBI Taxonomy" id="1983305"/>
    <lineage>
        <taxon>Bacteria</taxon>
        <taxon>Pseudomonadati</taxon>
        <taxon>Pseudomonadota</taxon>
        <taxon>Gammaproteobacteria</taxon>
        <taxon>Woeseiales</taxon>
        <taxon>Woeseiaceae</taxon>
        <taxon>environmental samples</taxon>
    </lineage>
</organism>